<keyword evidence="1" id="KW-1133">Transmembrane helix</keyword>
<evidence type="ECO:0000256" key="1">
    <source>
        <dbReference type="SAM" id="Phobius"/>
    </source>
</evidence>
<keyword evidence="3" id="KW-1185">Reference proteome</keyword>
<dbReference type="EMBL" id="JAGSNF010000001">
    <property type="protein sequence ID" value="MBR7742007.1"/>
    <property type="molecule type" value="Genomic_DNA"/>
</dbReference>
<accession>A0A941D7M8</accession>
<reference evidence="2" key="1">
    <citation type="submission" date="2021-04" db="EMBL/GenBank/DDBJ databases">
        <title>Phycicoccus avicenniae sp. nov., a novel endophytic actinomycetes isolated from branch of Avicennia mariana.</title>
        <authorList>
            <person name="Tuo L."/>
        </authorList>
    </citation>
    <scope>NUCLEOTIDE SEQUENCE</scope>
    <source>
        <strain evidence="2">BSK3Z-2</strain>
    </source>
</reference>
<name>A0A941D7M8_9MICO</name>
<keyword evidence="1" id="KW-0812">Transmembrane</keyword>
<gene>
    <name evidence="2" type="ORF">KC207_01705</name>
</gene>
<dbReference type="AlphaFoldDB" id="A0A941D7M8"/>
<dbReference type="Proteomes" id="UP000677016">
    <property type="component" value="Unassembled WGS sequence"/>
</dbReference>
<sequence>MLLPESVLASGWFAVLAVFVAINTVMYLALAVAKVMPKVYPRDWVPRSYARAATRSIDPDAPA</sequence>
<protein>
    <submittedName>
        <fullName evidence="2">Uncharacterized protein</fullName>
    </submittedName>
</protein>
<evidence type="ECO:0000313" key="2">
    <source>
        <dbReference type="EMBL" id="MBR7742007.1"/>
    </source>
</evidence>
<evidence type="ECO:0000313" key="3">
    <source>
        <dbReference type="Proteomes" id="UP000677016"/>
    </source>
</evidence>
<proteinExistence type="predicted"/>
<organism evidence="2 3">
    <name type="scientific">Phycicoccus avicenniae</name>
    <dbReference type="NCBI Taxonomy" id="2828860"/>
    <lineage>
        <taxon>Bacteria</taxon>
        <taxon>Bacillati</taxon>
        <taxon>Actinomycetota</taxon>
        <taxon>Actinomycetes</taxon>
        <taxon>Micrococcales</taxon>
        <taxon>Intrasporangiaceae</taxon>
        <taxon>Phycicoccus</taxon>
    </lineage>
</organism>
<keyword evidence="1" id="KW-0472">Membrane</keyword>
<feature type="transmembrane region" description="Helical" evidence="1">
    <location>
        <begin position="12"/>
        <end position="33"/>
    </location>
</feature>
<comment type="caution">
    <text evidence="2">The sequence shown here is derived from an EMBL/GenBank/DDBJ whole genome shotgun (WGS) entry which is preliminary data.</text>
</comment>